<evidence type="ECO:0000313" key="6">
    <source>
        <dbReference type="Proteomes" id="UP000030750"/>
    </source>
</evidence>
<dbReference type="Gene3D" id="3.40.50.12780">
    <property type="entry name" value="N-terminal domain of ligase-like"/>
    <property type="match status" value="1"/>
</dbReference>
<dbReference type="InterPro" id="IPR042099">
    <property type="entry name" value="ANL_N_sf"/>
</dbReference>
<protein>
    <recommendedName>
        <fullName evidence="4">AMP-dependent synthetase/ligase domain-containing protein</fullName>
    </recommendedName>
</protein>
<evidence type="ECO:0000256" key="2">
    <source>
        <dbReference type="ARBA" id="ARBA00022840"/>
    </source>
</evidence>
<feature type="region of interest" description="Disordered" evidence="3">
    <location>
        <begin position="1"/>
        <end position="39"/>
    </location>
</feature>
<keyword evidence="2" id="KW-0067">ATP-binding</keyword>
<gene>
    <name evidence="5" type="ORF">EBH_0015280</name>
</gene>
<dbReference type="PANTHER" id="PTHR43272">
    <property type="entry name" value="LONG-CHAIN-FATTY-ACID--COA LIGASE"/>
    <property type="match status" value="1"/>
</dbReference>
<dbReference type="SUPFAM" id="SSF56801">
    <property type="entry name" value="Acetyl-CoA synthetase-like"/>
    <property type="match status" value="1"/>
</dbReference>
<accession>U6LAR9</accession>
<feature type="region of interest" description="Disordered" evidence="3">
    <location>
        <begin position="112"/>
        <end position="165"/>
    </location>
</feature>
<name>U6LAR9_9EIME</name>
<evidence type="ECO:0000256" key="1">
    <source>
        <dbReference type="ARBA" id="ARBA00022741"/>
    </source>
</evidence>
<dbReference type="PANTHER" id="PTHR43272:SF33">
    <property type="entry name" value="AMP-BINDING DOMAIN-CONTAINING PROTEIN-RELATED"/>
    <property type="match status" value="1"/>
</dbReference>
<evidence type="ECO:0000256" key="3">
    <source>
        <dbReference type="SAM" id="MobiDB-lite"/>
    </source>
</evidence>
<reference evidence="5" key="1">
    <citation type="submission" date="2013-10" db="EMBL/GenBank/DDBJ databases">
        <title>Genomic analysis of the causative agents of coccidiosis in chickens.</title>
        <authorList>
            <person name="Reid A.J."/>
            <person name="Blake D."/>
            <person name="Billington K."/>
            <person name="Browne H."/>
            <person name="Dunn M."/>
            <person name="Hung S."/>
            <person name="Kawahara F."/>
            <person name="Miranda-Saavedra D."/>
            <person name="Mourier T."/>
            <person name="Nagra H."/>
            <person name="Otto T.D."/>
            <person name="Rawlings N."/>
            <person name="Sanchez A."/>
            <person name="Sanders M."/>
            <person name="Subramaniam C."/>
            <person name="Tay Y."/>
            <person name="Dear P."/>
            <person name="Doerig C."/>
            <person name="Gruber A."/>
            <person name="Parkinson J."/>
            <person name="Shirley M."/>
            <person name="Wan K.L."/>
            <person name="Berriman M."/>
            <person name="Tomley F."/>
            <person name="Pain A."/>
        </authorList>
    </citation>
    <scope>NUCLEOTIDE SEQUENCE [LARGE SCALE GENOMIC DNA]</scope>
    <source>
        <strain evidence="5">Houghton</strain>
    </source>
</reference>
<dbReference type="GO" id="GO:0005524">
    <property type="term" value="F:ATP binding"/>
    <property type="evidence" value="ECO:0007669"/>
    <property type="project" value="UniProtKB-KW"/>
</dbReference>
<evidence type="ECO:0000259" key="4">
    <source>
        <dbReference type="Pfam" id="PF00501"/>
    </source>
</evidence>
<dbReference type="OrthoDB" id="1700726at2759"/>
<feature type="compositionally biased region" description="Basic and acidic residues" evidence="3">
    <location>
        <begin position="112"/>
        <end position="125"/>
    </location>
</feature>
<dbReference type="Proteomes" id="UP000030750">
    <property type="component" value="Unassembled WGS sequence"/>
</dbReference>
<dbReference type="EMBL" id="HG710664">
    <property type="protein sequence ID" value="CDJ47276.1"/>
    <property type="molecule type" value="Genomic_DNA"/>
</dbReference>
<dbReference type="GO" id="GO:0004467">
    <property type="term" value="F:long-chain fatty acid-CoA ligase activity"/>
    <property type="evidence" value="ECO:0007669"/>
    <property type="project" value="TreeGrafter"/>
</dbReference>
<dbReference type="GO" id="GO:0016020">
    <property type="term" value="C:membrane"/>
    <property type="evidence" value="ECO:0007669"/>
    <property type="project" value="TreeGrafter"/>
</dbReference>
<organism evidence="5 6">
    <name type="scientific">Eimeria brunetti</name>
    <dbReference type="NCBI Taxonomy" id="51314"/>
    <lineage>
        <taxon>Eukaryota</taxon>
        <taxon>Sar</taxon>
        <taxon>Alveolata</taxon>
        <taxon>Apicomplexa</taxon>
        <taxon>Conoidasida</taxon>
        <taxon>Coccidia</taxon>
        <taxon>Eucoccidiorida</taxon>
        <taxon>Eimeriorina</taxon>
        <taxon>Eimeriidae</taxon>
        <taxon>Eimeria</taxon>
    </lineage>
</organism>
<feature type="domain" description="AMP-dependent synthetase/ligase" evidence="4">
    <location>
        <begin position="260"/>
        <end position="465"/>
    </location>
</feature>
<evidence type="ECO:0000313" key="5">
    <source>
        <dbReference type="EMBL" id="CDJ47276.1"/>
    </source>
</evidence>
<reference evidence="5" key="2">
    <citation type="submission" date="2013-10" db="EMBL/GenBank/DDBJ databases">
        <authorList>
            <person name="Aslett M."/>
        </authorList>
    </citation>
    <scope>NUCLEOTIDE SEQUENCE [LARGE SCALE GENOMIC DNA]</scope>
    <source>
        <strain evidence="5">Houghton</strain>
    </source>
</reference>
<dbReference type="Pfam" id="PF00501">
    <property type="entry name" value="AMP-binding"/>
    <property type="match status" value="1"/>
</dbReference>
<dbReference type="AlphaFoldDB" id="U6LAR9"/>
<keyword evidence="1" id="KW-0547">Nucleotide-binding</keyword>
<proteinExistence type="predicted"/>
<keyword evidence="6" id="KW-1185">Reference proteome</keyword>
<sequence>MAPLPEEACTLGPTATRRREQQQQHPSAHLKAPGHPPTMHIPERSVFSVRHLAAATSSRGSGWEVKYFLIMMPVLLLLLLLRSPASAANPHNYSGPAGMPLAFAAAPKDKASAVHGENTSKHFDSVQRVGSRLSGPAAAPGQRQKGAPSQISSSSDAQESQESRGNRIKMMVESHAVPPGLAADINISITRPFDLVRRAAALFGDSPWLLTSEEEAGESSLEITYKQGYAVSLAVGSGLDRLVPPSQLPQRDGANEPLRLVGTWASNSVELLLADFGVGAFGMTIVPMHPEMNTRRFLEVMIHTQMTHLCTDWRHLEIVLDLREEGQLSNLSAIITLDAVGDQAMQRAQALNLTLVDFWELADSPDGIGEQSLKSFHRSGFDSEEIAAVIYPRALSMPFNGAMLTNENVLASLDTLTDWRARALSIVEGDRMLCIDSLASIHQRVLHLAVVEAGATVAFARSVPQQVLLEIRDPQANQNTLTTASIMVEVKGVCMLEVSGFRIQVYVQGLLTLGEDLTTLQPSVIAASGGILPMLHAAARRKLKRLGRLRRFFVLLKLKWRARKYWQTGDFDILGRRPFEELKTQLASVHTIIAAPALISSELIKELQLMYSVVIVHACCSAETGIAFSSREQNESLSSSDTNLSEVRSHSGFDRVRAAPLGWPSPVVVVDLEELSPADKANAIDYHGEEVPGRRATGSSLVLKTAKEDNYEEIASISRSLSPLSSRRRHGVAEGEILIQGPCVSVGYYRHQTAFQRQLTSRGLYKTGLVGISAGDGFPLLLTSSLARSVLTAEGEFIDLEEAERQIRKVHIVKRVLLYADDFHFSDEYGASYEDLVSLPALRKFVLHAIREETSLSLEHFELPKAVYLVPHDVELPVGVFDQAKSGAKKNGHLMSRRQLAEAYAQPIQEMYMALSE</sequence>
<feature type="compositionally biased region" description="Low complexity" evidence="3">
    <location>
        <begin position="149"/>
        <end position="160"/>
    </location>
</feature>
<dbReference type="InterPro" id="IPR000873">
    <property type="entry name" value="AMP-dep_synth/lig_dom"/>
</dbReference>
<dbReference type="VEuPathDB" id="ToxoDB:EBH_0015280"/>